<dbReference type="OrthoDB" id="414075at2759"/>
<dbReference type="InterPro" id="IPR040008">
    <property type="entry name" value="Ribosomal_mL46"/>
</dbReference>
<organism evidence="2 3">
    <name type="scientific">Cyanidioschyzon merolae (strain NIES-3377 / 10D)</name>
    <name type="common">Unicellular red alga</name>
    <dbReference type="NCBI Taxonomy" id="280699"/>
    <lineage>
        <taxon>Eukaryota</taxon>
        <taxon>Rhodophyta</taxon>
        <taxon>Bangiophyceae</taxon>
        <taxon>Cyanidiales</taxon>
        <taxon>Cyanidiaceae</taxon>
        <taxon>Cyanidioschyzon</taxon>
    </lineage>
</organism>
<reference evidence="2 3" key="2">
    <citation type="journal article" date="2007" name="BMC Biol.">
        <title>A 100%-complete sequence reveals unusually simple genomic features in the hot-spring red alga Cyanidioschyzon merolae.</title>
        <authorList>
            <person name="Nozaki H."/>
            <person name="Takano H."/>
            <person name="Misumi O."/>
            <person name="Terasawa K."/>
            <person name="Matsuzaki M."/>
            <person name="Maruyama S."/>
            <person name="Nishida K."/>
            <person name="Yagisawa F."/>
            <person name="Yoshida Y."/>
            <person name="Fujiwara T."/>
            <person name="Takio S."/>
            <person name="Tamura K."/>
            <person name="Chung S.J."/>
            <person name="Nakamura S."/>
            <person name="Kuroiwa H."/>
            <person name="Tanaka K."/>
            <person name="Sato N."/>
            <person name="Kuroiwa T."/>
        </authorList>
    </citation>
    <scope>NUCLEOTIDE SEQUENCE [LARGE SCALE GENOMIC DNA]</scope>
    <source>
        <strain evidence="2 3">10D</strain>
    </source>
</reference>
<dbReference type="PANTHER" id="PTHR13124:SF12">
    <property type="entry name" value="LARGE RIBOSOMAL SUBUNIT PROTEIN ML46"/>
    <property type="match status" value="1"/>
</dbReference>
<dbReference type="STRING" id="280699.M1UQV1"/>
<dbReference type="KEGG" id="cme:CYME_CMH275C"/>
<evidence type="ECO:0000313" key="3">
    <source>
        <dbReference type="Proteomes" id="UP000007014"/>
    </source>
</evidence>
<dbReference type="HOGENOM" id="CLU_948238_0_0_1"/>
<accession>M1UQV1</accession>
<keyword evidence="2" id="KW-0689">Ribosomal protein</keyword>
<dbReference type="PANTHER" id="PTHR13124">
    <property type="entry name" value="39S RIBOSOMAL PROTEIN L46, MITOCHONDRIAL PRECURSOR-RELATED"/>
    <property type="match status" value="1"/>
</dbReference>
<dbReference type="AlphaFoldDB" id="M1UQV1"/>
<dbReference type="Gramene" id="CMH275CT">
    <property type="protein sequence ID" value="CMH275CT"/>
    <property type="gene ID" value="CMH275C"/>
</dbReference>
<feature type="compositionally biased region" description="Low complexity" evidence="1">
    <location>
        <begin position="42"/>
        <end position="56"/>
    </location>
</feature>
<dbReference type="eggNOG" id="KOG4548">
    <property type="taxonomic scope" value="Eukaryota"/>
</dbReference>
<dbReference type="GO" id="GO:0003735">
    <property type="term" value="F:structural constituent of ribosome"/>
    <property type="evidence" value="ECO:0007669"/>
    <property type="project" value="InterPro"/>
</dbReference>
<dbReference type="RefSeq" id="XP_005536202.1">
    <property type="nucleotide sequence ID" value="XM_005536145.1"/>
</dbReference>
<gene>
    <name evidence="2" type="ORF">CYME_CMH275C</name>
</gene>
<proteinExistence type="predicted"/>
<evidence type="ECO:0000313" key="2">
    <source>
        <dbReference type="EMBL" id="BAM79916.1"/>
    </source>
</evidence>
<keyword evidence="2" id="KW-0687">Ribonucleoprotein</keyword>
<dbReference type="CDD" id="cd04661">
    <property type="entry name" value="NUDIX_MRP_L46"/>
    <property type="match status" value="1"/>
</dbReference>
<dbReference type="EMBL" id="AP006490">
    <property type="protein sequence ID" value="BAM79916.1"/>
    <property type="molecule type" value="Genomic_DNA"/>
</dbReference>
<reference evidence="2 3" key="1">
    <citation type="journal article" date="2004" name="Nature">
        <title>Genome sequence of the ultrasmall unicellular red alga Cyanidioschyzon merolae 10D.</title>
        <authorList>
            <person name="Matsuzaki M."/>
            <person name="Misumi O."/>
            <person name="Shin-i T."/>
            <person name="Maruyama S."/>
            <person name="Takahara M."/>
            <person name="Miyagishima S."/>
            <person name="Mori T."/>
            <person name="Nishida K."/>
            <person name="Yagisawa F."/>
            <person name="Nishida K."/>
            <person name="Yoshida Y."/>
            <person name="Nishimura Y."/>
            <person name="Nakao S."/>
            <person name="Kobayashi T."/>
            <person name="Momoyama Y."/>
            <person name="Higashiyama T."/>
            <person name="Minoda A."/>
            <person name="Sano M."/>
            <person name="Nomoto H."/>
            <person name="Oishi K."/>
            <person name="Hayashi H."/>
            <person name="Ohta F."/>
            <person name="Nishizaka S."/>
            <person name="Haga S."/>
            <person name="Miura S."/>
            <person name="Morishita T."/>
            <person name="Kabeya Y."/>
            <person name="Terasawa K."/>
            <person name="Suzuki Y."/>
            <person name="Ishii Y."/>
            <person name="Asakawa S."/>
            <person name="Takano H."/>
            <person name="Ohta N."/>
            <person name="Kuroiwa H."/>
            <person name="Tanaka K."/>
            <person name="Shimizu N."/>
            <person name="Sugano S."/>
            <person name="Sato N."/>
            <person name="Nozaki H."/>
            <person name="Ogasawara N."/>
            <person name="Kohara Y."/>
            <person name="Kuroiwa T."/>
        </authorList>
    </citation>
    <scope>NUCLEOTIDE SEQUENCE [LARGE SCALE GENOMIC DNA]</scope>
    <source>
        <strain evidence="2 3">10D</strain>
    </source>
</reference>
<dbReference type="GO" id="GO:0005762">
    <property type="term" value="C:mitochondrial large ribosomal subunit"/>
    <property type="evidence" value="ECO:0007669"/>
    <property type="project" value="TreeGrafter"/>
</dbReference>
<sequence length="338" mass="37832">MAASLLHTWKRYLCSSCLNQALAASRRCLRLARYQLPPNGFPRRGSASKAGASKPSTEPQRLPYRYAVATILERTPIIMPEPTPEERAFLKFQLLMANAQARELSPEVMQRLFGESGDTIPDKHPFLNSKVFELDDSEYVPAPRETEADRTNDRRSLRRKLDQWLFLIVQRKLGPTGRSLWQFPQRFIEEERLMQSSNDPMPLRAGTDAAAASAEALGTSGGAETRCSKTFFFRGEAEKALQSLIETGGTDGDDENDFEAHFIGNAPCAHLKHIYSPALQEAQGISGIKIFFYRAQLISGCITGVRAPAAVDYAWVTAEELPEYLPPDYYRSVAPVVW</sequence>
<dbReference type="OMA" id="EKWDLYA"/>
<keyword evidence="3" id="KW-1185">Reference proteome</keyword>
<protein>
    <submittedName>
        <fullName evidence="2">Mitochondrial ribosomal protein L46</fullName>
    </submittedName>
</protein>
<name>M1UQV1_CYAM1</name>
<dbReference type="GeneID" id="16993595"/>
<evidence type="ECO:0000256" key="1">
    <source>
        <dbReference type="SAM" id="MobiDB-lite"/>
    </source>
</evidence>
<dbReference type="Proteomes" id="UP000007014">
    <property type="component" value="Chromosome 8"/>
</dbReference>
<dbReference type="Gene3D" id="3.90.79.10">
    <property type="entry name" value="Nucleoside Triphosphate Pyrophosphohydrolase"/>
    <property type="match status" value="1"/>
</dbReference>
<feature type="region of interest" description="Disordered" evidence="1">
    <location>
        <begin position="40"/>
        <end position="59"/>
    </location>
</feature>
<dbReference type="InterPro" id="IPR033650">
    <property type="entry name" value="Ribosomal_mL46_NUDIX"/>
</dbReference>